<keyword evidence="2" id="KW-1185">Reference proteome</keyword>
<dbReference type="AlphaFoldDB" id="A0A4R5AD46"/>
<proteinExistence type="predicted"/>
<evidence type="ECO:0000313" key="1">
    <source>
        <dbReference type="EMBL" id="TDD70343.1"/>
    </source>
</evidence>
<dbReference type="EMBL" id="SMKY01000235">
    <property type="protein sequence ID" value="TDD70343.1"/>
    <property type="molecule type" value="Genomic_DNA"/>
</dbReference>
<evidence type="ECO:0000313" key="2">
    <source>
        <dbReference type="Proteomes" id="UP000295578"/>
    </source>
</evidence>
<comment type="caution">
    <text evidence="1">The sequence shown here is derived from an EMBL/GenBank/DDBJ whole genome shotgun (WGS) entry which is preliminary data.</text>
</comment>
<accession>A0A4R5AD46</accession>
<dbReference type="RefSeq" id="WP_132202293.1">
    <property type="nucleotide sequence ID" value="NZ_SMKY01000235.1"/>
</dbReference>
<protein>
    <submittedName>
        <fullName evidence="1">Uncharacterized protein</fullName>
    </submittedName>
</protein>
<name>A0A4R5AD46_9ACTN</name>
<gene>
    <name evidence="1" type="ORF">E1293_34830</name>
</gene>
<dbReference type="Proteomes" id="UP000295578">
    <property type="component" value="Unassembled WGS sequence"/>
</dbReference>
<sequence length="82" mass="9150">MIGVPFGRVLPWRASGRGRWAAVGALAEVRDELACQARYWARLAEQEEQQDSLRRTCMAVKAHAFAQAAVHADEVLGRAMER</sequence>
<organism evidence="1 2">
    <name type="scientific">Actinomadura darangshiensis</name>
    <dbReference type="NCBI Taxonomy" id="705336"/>
    <lineage>
        <taxon>Bacteria</taxon>
        <taxon>Bacillati</taxon>
        <taxon>Actinomycetota</taxon>
        <taxon>Actinomycetes</taxon>
        <taxon>Streptosporangiales</taxon>
        <taxon>Thermomonosporaceae</taxon>
        <taxon>Actinomadura</taxon>
    </lineage>
</organism>
<reference evidence="1 2" key="1">
    <citation type="submission" date="2019-03" db="EMBL/GenBank/DDBJ databases">
        <title>Draft genome sequences of novel Actinobacteria.</title>
        <authorList>
            <person name="Sahin N."/>
            <person name="Ay H."/>
            <person name="Saygin H."/>
        </authorList>
    </citation>
    <scope>NUCLEOTIDE SEQUENCE [LARGE SCALE GENOMIC DNA]</scope>
    <source>
        <strain evidence="1 2">DSM 45941</strain>
    </source>
</reference>